<dbReference type="GO" id="GO:0003677">
    <property type="term" value="F:DNA binding"/>
    <property type="evidence" value="ECO:0007669"/>
    <property type="project" value="UniProtKB-UniRule"/>
</dbReference>
<dbReference type="EMBL" id="JAGXTP010000001">
    <property type="protein sequence ID" value="MBS3849340.1"/>
    <property type="molecule type" value="Genomic_DNA"/>
</dbReference>
<evidence type="ECO:0000256" key="4">
    <source>
        <dbReference type="PROSITE-ProRule" id="PRU00335"/>
    </source>
</evidence>
<organism evidence="6 7">
    <name type="scientific">Devosia litorisediminis</name>
    <dbReference type="NCBI Taxonomy" id="2829817"/>
    <lineage>
        <taxon>Bacteria</taxon>
        <taxon>Pseudomonadati</taxon>
        <taxon>Pseudomonadota</taxon>
        <taxon>Alphaproteobacteria</taxon>
        <taxon>Hyphomicrobiales</taxon>
        <taxon>Devosiaceae</taxon>
        <taxon>Devosia</taxon>
    </lineage>
</organism>
<dbReference type="PANTHER" id="PTHR47506">
    <property type="entry name" value="TRANSCRIPTIONAL REGULATORY PROTEIN"/>
    <property type="match status" value="1"/>
</dbReference>
<dbReference type="PANTHER" id="PTHR47506:SF6">
    <property type="entry name" value="HTH-TYPE TRANSCRIPTIONAL REPRESSOR NEMR"/>
    <property type="match status" value="1"/>
</dbReference>
<evidence type="ECO:0000259" key="5">
    <source>
        <dbReference type="PROSITE" id="PS50977"/>
    </source>
</evidence>
<protein>
    <submittedName>
        <fullName evidence="6">TetR/AcrR family transcriptional regulator</fullName>
    </submittedName>
</protein>
<evidence type="ECO:0000313" key="7">
    <source>
        <dbReference type="Proteomes" id="UP000678281"/>
    </source>
</evidence>
<evidence type="ECO:0000256" key="3">
    <source>
        <dbReference type="ARBA" id="ARBA00023163"/>
    </source>
</evidence>
<dbReference type="SUPFAM" id="SSF48498">
    <property type="entry name" value="Tetracyclin repressor-like, C-terminal domain"/>
    <property type="match status" value="1"/>
</dbReference>
<accession>A0A942IEG7</accession>
<evidence type="ECO:0000256" key="2">
    <source>
        <dbReference type="ARBA" id="ARBA00023125"/>
    </source>
</evidence>
<dbReference type="Proteomes" id="UP000678281">
    <property type="component" value="Unassembled WGS sequence"/>
</dbReference>
<dbReference type="Gene3D" id="1.10.357.10">
    <property type="entry name" value="Tetracycline Repressor, domain 2"/>
    <property type="match status" value="1"/>
</dbReference>
<comment type="caution">
    <text evidence="6">The sequence shown here is derived from an EMBL/GenBank/DDBJ whole genome shotgun (WGS) entry which is preliminary data.</text>
</comment>
<dbReference type="AlphaFoldDB" id="A0A942IEG7"/>
<gene>
    <name evidence="6" type="ORF">KD146_11595</name>
</gene>
<proteinExistence type="predicted"/>
<keyword evidence="7" id="KW-1185">Reference proteome</keyword>
<evidence type="ECO:0000256" key="1">
    <source>
        <dbReference type="ARBA" id="ARBA00023015"/>
    </source>
</evidence>
<dbReference type="Pfam" id="PF16925">
    <property type="entry name" value="TetR_C_13"/>
    <property type="match status" value="1"/>
</dbReference>
<name>A0A942IEG7_9HYPH</name>
<dbReference type="Pfam" id="PF00440">
    <property type="entry name" value="TetR_N"/>
    <property type="match status" value="1"/>
</dbReference>
<feature type="DNA-binding region" description="H-T-H motif" evidence="4">
    <location>
        <begin position="31"/>
        <end position="50"/>
    </location>
</feature>
<dbReference type="InterPro" id="IPR001647">
    <property type="entry name" value="HTH_TetR"/>
</dbReference>
<dbReference type="InterPro" id="IPR009057">
    <property type="entry name" value="Homeodomain-like_sf"/>
</dbReference>
<feature type="domain" description="HTH tetR-type" evidence="5">
    <location>
        <begin position="8"/>
        <end position="68"/>
    </location>
</feature>
<dbReference type="InterPro" id="IPR036271">
    <property type="entry name" value="Tet_transcr_reg_TetR-rel_C_sf"/>
</dbReference>
<dbReference type="SUPFAM" id="SSF46689">
    <property type="entry name" value="Homeodomain-like"/>
    <property type="match status" value="1"/>
</dbReference>
<dbReference type="PROSITE" id="PS50977">
    <property type="entry name" value="HTH_TETR_2"/>
    <property type="match status" value="1"/>
</dbReference>
<keyword evidence="1" id="KW-0805">Transcription regulation</keyword>
<sequence>MIEPSKSEQTRQRILTTGRKLVLGVGFTGMGLQELLSVSGVPKGSFYHYFASKEAFGCAMLDDYVAEYLERLDLLVAAPLSGGERLKQYCQAWLSRDASTSIPENCLVVKLASEISDMSEDMRLIFDAGVIALDERIERILREGVADGSIKPIADPAEAARLLYGQWLGAAILSKLSKSQQSLRDALNDTSARFFP</sequence>
<keyword evidence="2 4" id="KW-0238">DNA-binding</keyword>
<keyword evidence="3" id="KW-0804">Transcription</keyword>
<reference evidence="6" key="1">
    <citation type="submission" date="2021-04" db="EMBL/GenBank/DDBJ databases">
        <title>Devosia litorisediminis sp. nov., isolated from a sand dune.</title>
        <authorList>
            <person name="Park S."/>
            <person name="Yoon J.-H."/>
        </authorList>
    </citation>
    <scope>NUCLEOTIDE SEQUENCE</scope>
    <source>
        <strain evidence="6">BSSL-BM10</strain>
    </source>
</reference>
<evidence type="ECO:0000313" key="6">
    <source>
        <dbReference type="EMBL" id="MBS3849340.1"/>
    </source>
</evidence>
<dbReference type="InterPro" id="IPR011075">
    <property type="entry name" value="TetR_C"/>
</dbReference>